<proteinExistence type="predicted"/>
<keyword evidence="2" id="KW-1185">Reference proteome</keyword>
<dbReference type="Gramene" id="evm.model.02.1057">
    <property type="protein sequence ID" value="cds.evm.model.02.1057"/>
    <property type="gene ID" value="evm.TU.02.1057"/>
</dbReference>
<evidence type="ECO:0000313" key="1">
    <source>
        <dbReference type="EnsemblPlants" id="cds.evm.model.02.1057"/>
    </source>
</evidence>
<organism evidence="1 2">
    <name type="scientific">Cannabis sativa</name>
    <name type="common">Hemp</name>
    <name type="synonym">Marijuana</name>
    <dbReference type="NCBI Taxonomy" id="3483"/>
    <lineage>
        <taxon>Eukaryota</taxon>
        <taxon>Viridiplantae</taxon>
        <taxon>Streptophyta</taxon>
        <taxon>Embryophyta</taxon>
        <taxon>Tracheophyta</taxon>
        <taxon>Spermatophyta</taxon>
        <taxon>Magnoliopsida</taxon>
        <taxon>eudicotyledons</taxon>
        <taxon>Gunneridae</taxon>
        <taxon>Pentapetalae</taxon>
        <taxon>rosids</taxon>
        <taxon>fabids</taxon>
        <taxon>Rosales</taxon>
        <taxon>Cannabaceae</taxon>
        <taxon>Cannabis</taxon>
    </lineage>
</organism>
<reference evidence="1" key="1">
    <citation type="submission" date="2018-11" db="EMBL/GenBank/DDBJ databases">
        <authorList>
            <person name="Grassa J C."/>
        </authorList>
    </citation>
    <scope>NUCLEOTIDE SEQUENCE [LARGE SCALE GENOMIC DNA]</scope>
</reference>
<dbReference type="EnsemblPlants" id="evm.model.02.1057">
    <property type="protein sequence ID" value="cds.evm.model.02.1057"/>
    <property type="gene ID" value="evm.TU.02.1057"/>
</dbReference>
<dbReference type="Proteomes" id="UP000596661">
    <property type="component" value="Chromosome 2"/>
</dbReference>
<dbReference type="EMBL" id="UZAU01000155">
    <property type="status" value="NOT_ANNOTATED_CDS"/>
    <property type="molecule type" value="Genomic_DNA"/>
</dbReference>
<dbReference type="AlphaFoldDB" id="A0A803NS31"/>
<sequence>MPNMPIVYANYALSILPTPVVPTETGWYSLPKDWIKINCDVRNGRETMCVTTVACDYLGSDFNSFGLQFCDN</sequence>
<protein>
    <submittedName>
        <fullName evidence="1">Uncharacterized protein</fullName>
    </submittedName>
</protein>
<accession>A0A803NS31</accession>
<name>A0A803NS31_CANSA</name>
<reference evidence="1" key="2">
    <citation type="submission" date="2021-03" db="UniProtKB">
        <authorList>
            <consortium name="EnsemblPlants"/>
        </authorList>
    </citation>
    <scope>IDENTIFICATION</scope>
</reference>
<evidence type="ECO:0000313" key="2">
    <source>
        <dbReference type="Proteomes" id="UP000596661"/>
    </source>
</evidence>